<dbReference type="InterPro" id="IPR051706">
    <property type="entry name" value="Glycosyltransferase_domain"/>
</dbReference>
<dbReference type="PANTHER" id="PTHR32385:SF23">
    <property type="entry name" value="NUCLEOTIDE-DIPHOSPHO-SUGAR TRANSFERASE"/>
    <property type="match status" value="1"/>
</dbReference>
<dbReference type="InParanoid" id="A0A0G4F435"/>
<gene>
    <name evidence="2" type="ORF">Vbra_14387</name>
</gene>
<keyword evidence="1" id="KW-0808">Transferase</keyword>
<sequence length="291" mass="33251">MRSCRDVNHETRHHFYTDFSLLQLVMRHFPEWRRPWSDLPGIIRADLGRLLILWLYGGIYLDVDYECLQPFEALLRQAEAQGNDLIVGEKHLVHVYLLEHVNDSMRPFVSNAAMISTPFHPLIGAFLNQTLHNASAALVDCKDAVQCTGPRPLTRLVHQALQLEDQMRLASRSCEVTPPLGSVMVTDFDVLYPELAHWNVDGAMRDKCQRHPRTRRITATPTDAFANRSHVHKGCALLAETQDNATRYVSSERSVAVHHWRCSSCRKSPMVRLRGSLAFDVVREIPELIVQ</sequence>
<evidence type="ECO:0000313" key="2">
    <source>
        <dbReference type="EMBL" id="CEM06608.1"/>
    </source>
</evidence>
<dbReference type="GO" id="GO:0000030">
    <property type="term" value="F:mannosyltransferase activity"/>
    <property type="evidence" value="ECO:0007669"/>
    <property type="project" value="TreeGrafter"/>
</dbReference>
<keyword evidence="3" id="KW-1185">Reference proteome</keyword>
<accession>A0A0G4F435</accession>
<dbReference type="Gene3D" id="3.90.550.20">
    <property type="match status" value="1"/>
</dbReference>
<dbReference type="EMBL" id="CDMY01000367">
    <property type="protein sequence ID" value="CEM06608.1"/>
    <property type="molecule type" value="Genomic_DNA"/>
</dbReference>
<dbReference type="OrthoDB" id="418925at2759"/>
<dbReference type="OMA" id="NHETRHH"/>
<dbReference type="Proteomes" id="UP000041254">
    <property type="component" value="Unassembled WGS sequence"/>
</dbReference>
<evidence type="ECO:0000256" key="1">
    <source>
        <dbReference type="ARBA" id="ARBA00022679"/>
    </source>
</evidence>
<dbReference type="SUPFAM" id="SSF53448">
    <property type="entry name" value="Nucleotide-diphospho-sugar transferases"/>
    <property type="match status" value="1"/>
</dbReference>
<dbReference type="InterPro" id="IPR029044">
    <property type="entry name" value="Nucleotide-diphossugar_trans"/>
</dbReference>
<dbReference type="GO" id="GO:0016020">
    <property type="term" value="C:membrane"/>
    <property type="evidence" value="ECO:0007669"/>
    <property type="project" value="GOC"/>
</dbReference>
<protein>
    <recommendedName>
        <fullName evidence="4">Alpha 1,4-glycosyltransferase domain-containing protein</fullName>
    </recommendedName>
</protein>
<dbReference type="Pfam" id="PF04488">
    <property type="entry name" value="Gly_transf_sug"/>
    <property type="match status" value="1"/>
</dbReference>
<dbReference type="InterPro" id="IPR007577">
    <property type="entry name" value="GlycoTrfase_DXD_sugar-bd_CS"/>
</dbReference>
<dbReference type="PhylomeDB" id="A0A0G4F435"/>
<proteinExistence type="predicted"/>
<dbReference type="PANTHER" id="PTHR32385">
    <property type="entry name" value="MANNOSYL PHOSPHORYLINOSITOL CERAMIDE SYNTHASE"/>
    <property type="match status" value="1"/>
</dbReference>
<dbReference type="GO" id="GO:0051999">
    <property type="term" value="P:mannosyl-inositol phosphorylceramide biosynthetic process"/>
    <property type="evidence" value="ECO:0007669"/>
    <property type="project" value="TreeGrafter"/>
</dbReference>
<evidence type="ECO:0008006" key="4">
    <source>
        <dbReference type="Google" id="ProtNLM"/>
    </source>
</evidence>
<reference evidence="2 3" key="1">
    <citation type="submission" date="2014-11" db="EMBL/GenBank/DDBJ databases">
        <authorList>
            <person name="Zhu J."/>
            <person name="Qi W."/>
            <person name="Song R."/>
        </authorList>
    </citation>
    <scope>NUCLEOTIDE SEQUENCE [LARGE SCALE GENOMIC DNA]</scope>
</reference>
<name>A0A0G4F435_VITBC</name>
<evidence type="ECO:0000313" key="3">
    <source>
        <dbReference type="Proteomes" id="UP000041254"/>
    </source>
</evidence>
<organism evidence="2 3">
    <name type="scientific">Vitrella brassicaformis (strain CCMP3155)</name>
    <dbReference type="NCBI Taxonomy" id="1169540"/>
    <lineage>
        <taxon>Eukaryota</taxon>
        <taxon>Sar</taxon>
        <taxon>Alveolata</taxon>
        <taxon>Colpodellida</taxon>
        <taxon>Vitrellaceae</taxon>
        <taxon>Vitrella</taxon>
    </lineage>
</organism>
<dbReference type="VEuPathDB" id="CryptoDB:Vbra_14387"/>
<dbReference type="AlphaFoldDB" id="A0A0G4F435"/>